<gene>
    <name evidence="1" type="ORF">Pla163_26770</name>
</gene>
<dbReference type="AlphaFoldDB" id="A0A518D273"/>
<protein>
    <recommendedName>
        <fullName evidence="3">AhpC/TSA family protein</fullName>
    </recommendedName>
</protein>
<organism evidence="1 2">
    <name type="scientific">Rohdeia mirabilis</name>
    <dbReference type="NCBI Taxonomy" id="2528008"/>
    <lineage>
        <taxon>Bacteria</taxon>
        <taxon>Pseudomonadati</taxon>
        <taxon>Planctomycetota</taxon>
        <taxon>Planctomycetia</taxon>
        <taxon>Planctomycetia incertae sedis</taxon>
        <taxon>Rohdeia</taxon>
    </lineage>
</organism>
<evidence type="ECO:0008006" key="3">
    <source>
        <dbReference type="Google" id="ProtNLM"/>
    </source>
</evidence>
<accession>A0A518D273</accession>
<evidence type="ECO:0000313" key="2">
    <source>
        <dbReference type="Proteomes" id="UP000319342"/>
    </source>
</evidence>
<sequence>MSLVDHSALLPVATLLVAAFAFVPFARAQRAIDVGSNPWKSANAATPELGELRLPDVRDLTPIDLGDFRGKPLLLIEFASW</sequence>
<dbReference type="EMBL" id="CP036290">
    <property type="protein sequence ID" value="QDU85545.1"/>
    <property type="molecule type" value="Genomic_DNA"/>
</dbReference>
<name>A0A518D273_9BACT</name>
<dbReference type="RefSeq" id="WP_145189087.1">
    <property type="nucleotide sequence ID" value="NZ_CP036290.1"/>
</dbReference>
<evidence type="ECO:0000313" key="1">
    <source>
        <dbReference type="EMBL" id="QDU85545.1"/>
    </source>
</evidence>
<proteinExistence type="predicted"/>
<keyword evidence="2" id="KW-1185">Reference proteome</keyword>
<dbReference type="Proteomes" id="UP000319342">
    <property type="component" value="Chromosome"/>
</dbReference>
<reference evidence="1 2" key="1">
    <citation type="submission" date="2019-02" db="EMBL/GenBank/DDBJ databases">
        <title>Deep-cultivation of Planctomycetes and their phenomic and genomic characterization uncovers novel biology.</title>
        <authorList>
            <person name="Wiegand S."/>
            <person name="Jogler M."/>
            <person name="Boedeker C."/>
            <person name="Pinto D."/>
            <person name="Vollmers J."/>
            <person name="Rivas-Marin E."/>
            <person name="Kohn T."/>
            <person name="Peeters S.H."/>
            <person name="Heuer A."/>
            <person name="Rast P."/>
            <person name="Oberbeckmann S."/>
            <person name="Bunk B."/>
            <person name="Jeske O."/>
            <person name="Meyerdierks A."/>
            <person name="Storesund J.E."/>
            <person name="Kallscheuer N."/>
            <person name="Luecker S."/>
            <person name="Lage O.M."/>
            <person name="Pohl T."/>
            <person name="Merkel B.J."/>
            <person name="Hornburger P."/>
            <person name="Mueller R.-W."/>
            <person name="Bruemmer F."/>
            <person name="Labrenz M."/>
            <person name="Spormann A.M."/>
            <person name="Op den Camp H."/>
            <person name="Overmann J."/>
            <person name="Amann R."/>
            <person name="Jetten M.S.M."/>
            <person name="Mascher T."/>
            <person name="Medema M.H."/>
            <person name="Devos D.P."/>
            <person name="Kaster A.-K."/>
            <person name="Ovreas L."/>
            <person name="Rohde M."/>
            <person name="Galperin M.Y."/>
            <person name="Jogler C."/>
        </authorList>
    </citation>
    <scope>NUCLEOTIDE SEQUENCE [LARGE SCALE GENOMIC DNA]</scope>
    <source>
        <strain evidence="1 2">Pla163</strain>
    </source>
</reference>
<dbReference type="OrthoDB" id="292399at2"/>